<keyword evidence="4" id="KW-0597">Phosphoprotein</keyword>
<dbReference type="SUPFAM" id="SSF47384">
    <property type="entry name" value="Homodimeric domain of signal transducing histidine kinase"/>
    <property type="match status" value="1"/>
</dbReference>
<keyword evidence="9" id="KW-1133">Transmembrane helix</keyword>
<evidence type="ECO:0000259" key="11">
    <source>
        <dbReference type="PROSITE" id="PS50885"/>
    </source>
</evidence>
<dbReference type="GO" id="GO:0000155">
    <property type="term" value="F:phosphorelay sensor kinase activity"/>
    <property type="evidence" value="ECO:0007669"/>
    <property type="project" value="InterPro"/>
</dbReference>
<comment type="catalytic activity">
    <reaction evidence="1">
        <text>ATP + protein L-histidine = ADP + protein N-phospho-L-histidine.</text>
        <dbReference type="EC" id="2.7.13.3"/>
    </reaction>
</comment>
<evidence type="ECO:0000313" key="12">
    <source>
        <dbReference type="EMBL" id="SDN67432.1"/>
    </source>
</evidence>
<dbReference type="PANTHER" id="PTHR43065">
    <property type="entry name" value="SENSOR HISTIDINE KINASE"/>
    <property type="match status" value="1"/>
</dbReference>
<dbReference type="STRING" id="1166073.SAMN05192530_101690"/>
<keyword evidence="9" id="KW-0812">Transmembrane</keyword>
<feature type="transmembrane region" description="Helical" evidence="9">
    <location>
        <begin position="44"/>
        <end position="66"/>
    </location>
</feature>
<evidence type="ECO:0000256" key="2">
    <source>
        <dbReference type="ARBA" id="ARBA00004370"/>
    </source>
</evidence>
<organism evidence="12 13">
    <name type="scientific">Aureimonas jatrophae</name>
    <dbReference type="NCBI Taxonomy" id="1166073"/>
    <lineage>
        <taxon>Bacteria</taxon>
        <taxon>Pseudomonadati</taxon>
        <taxon>Pseudomonadota</taxon>
        <taxon>Alphaproteobacteria</taxon>
        <taxon>Hyphomicrobiales</taxon>
        <taxon>Aurantimonadaceae</taxon>
        <taxon>Aureimonas</taxon>
    </lineage>
</organism>
<keyword evidence="7" id="KW-0175">Coiled coil</keyword>
<evidence type="ECO:0000256" key="3">
    <source>
        <dbReference type="ARBA" id="ARBA00012438"/>
    </source>
</evidence>
<dbReference type="SMART" id="SM00387">
    <property type="entry name" value="HATPase_c"/>
    <property type="match status" value="1"/>
</dbReference>
<dbReference type="Gene3D" id="1.10.287.130">
    <property type="match status" value="1"/>
</dbReference>
<evidence type="ECO:0000256" key="7">
    <source>
        <dbReference type="SAM" id="Coils"/>
    </source>
</evidence>
<dbReference type="PROSITE" id="PS50885">
    <property type="entry name" value="HAMP"/>
    <property type="match status" value="1"/>
</dbReference>
<dbReference type="CDD" id="cd00075">
    <property type="entry name" value="HATPase"/>
    <property type="match status" value="1"/>
</dbReference>
<dbReference type="InterPro" id="IPR005467">
    <property type="entry name" value="His_kinase_dom"/>
</dbReference>
<keyword evidence="5" id="KW-0808">Transferase</keyword>
<accession>A0A1H0DB93</accession>
<dbReference type="Gene3D" id="6.10.340.10">
    <property type="match status" value="1"/>
</dbReference>
<evidence type="ECO:0000256" key="9">
    <source>
        <dbReference type="SAM" id="Phobius"/>
    </source>
</evidence>
<dbReference type="EMBL" id="FNIT01000001">
    <property type="protein sequence ID" value="SDN67432.1"/>
    <property type="molecule type" value="Genomic_DNA"/>
</dbReference>
<proteinExistence type="predicted"/>
<dbReference type="AlphaFoldDB" id="A0A1H0DB93"/>
<gene>
    <name evidence="12" type="ORF">SAMN05192530_101690</name>
</gene>
<dbReference type="SUPFAM" id="SSF55874">
    <property type="entry name" value="ATPase domain of HSP90 chaperone/DNA topoisomerase II/histidine kinase"/>
    <property type="match status" value="1"/>
</dbReference>
<sequence length="807" mass="86792">MILSRRLPVRALQMFRRKRVAGGVAGRGLGWMPRGLRPTIAHRVFLVGAIPILAIGAIAALSIVLLDRADLARAGALEAATIYRQVVSGMAAQDAFVRAQANERARYGSAFSASVTSAATGLQNLSARIRDPDQLSAIEGTLSTLERYRRLMADLTVSTRSSDRLTQSMDRRLEELVLLTDEARARQKRANRDLVTTLEGRDARLQRLREVVDGAQALRGALADGLIAGALDPVSGDAFERARIQNGYDQLAEALQRARNAGITAERVPPLAAGQGGAQALLGWLDRELKINGTAQRALQTEIGDLLTYTINAQETEQATQSIAIDTLKLGRTSEGVLQRRSPAEVAGLLTISRTIGDKIASLPISPLIQSDMIDTVKRWQDGFDAMREGLATQNGLLIAMSDTAGVMLLQVTGLNNELSRHADEIGTAVRRIMVLGGALAFLLASVSGLLVARSITLPLRRLEHDMNDRAANGGLALLPGTERRDEVGSMTRATNRFLSELNRRETALRRAKDDADDALRRLRDTQSDLIQAEKLASLGQLVAGVAHEINTPLGVALTTSTAMSGEVARFRDEALAGQLTQADFEEFVERLIEGARLTTSNVQRAAQLVHAFKQVAADRTSDDRRRFELGAFAADLFTSLGPMGRRGGHHVAVSCEEGILLDSYPGALAQVLTNLLSNAYAHAFADRNGGQVRVAISRRCAEGFRIRFSDDGRGIAPADRPHIFDPFFTTRRAEGSTGLGLQIVYNLVTATLGGTIRFTSDVGRGTTFTLDLPLTAPSQPAEGAADAHRAASSRQLPAPSLEGAIA</sequence>
<dbReference type="PRINTS" id="PR00344">
    <property type="entry name" value="BCTRLSENSOR"/>
</dbReference>
<dbReference type="CDD" id="cd00082">
    <property type="entry name" value="HisKA"/>
    <property type="match status" value="1"/>
</dbReference>
<evidence type="ECO:0000256" key="1">
    <source>
        <dbReference type="ARBA" id="ARBA00000085"/>
    </source>
</evidence>
<keyword evidence="9" id="KW-0472">Membrane</keyword>
<evidence type="ECO:0000256" key="6">
    <source>
        <dbReference type="ARBA" id="ARBA00022777"/>
    </source>
</evidence>
<keyword evidence="13" id="KW-1185">Reference proteome</keyword>
<feature type="domain" description="HAMP" evidence="11">
    <location>
        <begin position="454"/>
        <end position="507"/>
    </location>
</feature>
<dbReference type="InterPro" id="IPR003594">
    <property type="entry name" value="HATPase_dom"/>
</dbReference>
<dbReference type="InterPro" id="IPR036890">
    <property type="entry name" value="HATPase_C_sf"/>
</dbReference>
<reference evidence="12 13" key="1">
    <citation type="submission" date="2016-10" db="EMBL/GenBank/DDBJ databases">
        <authorList>
            <person name="de Groot N.N."/>
        </authorList>
    </citation>
    <scope>NUCLEOTIDE SEQUENCE [LARGE SCALE GENOMIC DNA]</scope>
    <source>
        <strain evidence="13">L7-484,KACC 16230,DSM 25025</strain>
    </source>
</reference>
<dbReference type="RefSeq" id="WP_090668779.1">
    <property type="nucleotide sequence ID" value="NZ_FNIT01000001.1"/>
</dbReference>
<dbReference type="Proteomes" id="UP000198793">
    <property type="component" value="Unassembled WGS sequence"/>
</dbReference>
<dbReference type="InterPro" id="IPR003660">
    <property type="entry name" value="HAMP_dom"/>
</dbReference>
<dbReference type="InterPro" id="IPR036097">
    <property type="entry name" value="HisK_dim/P_sf"/>
</dbReference>
<name>A0A1H0DB93_9HYPH</name>
<protein>
    <recommendedName>
        <fullName evidence="3">histidine kinase</fullName>
        <ecNumber evidence="3">2.7.13.3</ecNumber>
    </recommendedName>
</protein>
<feature type="region of interest" description="Disordered" evidence="8">
    <location>
        <begin position="775"/>
        <end position="807"/>
    </location>
</feature>
<dbReference type="GO" id="GO:0016020">
    <property type="term" value="C:membrane"/>
    <property type="evidence" value="ECO:0007669"/>
    <property type="project" value="UniProtKB-SubCell"/>
</dbReference>
<evidence type="ECO:0000256" key="4">
    <source>
        <dbReference type="ARBA" id="ARBA00022553"/>
    </source>
</evidence>
<feature type="domain" description="Histidine kinase" evidence="10">
    <location>
        <begin position="545"/>
        <end position="777"/>
    </location>
</feature>
<dbReference type="PROSITE" id="PS50109">
    <property type="entry name" value="HIS_KIN"/>
    <property type="match status" value="1"/>
</dbReference>
<evidence type="ECO:0000259" key="10">
    <source>
        <dbReference type="PROSITE" id="PS50109"/>
    </source>
</evidence>
<dbReference type="Gene3D" id="3.30.565.10">
    <property type="entry name" value="Histidine kinase-like ATPase, C-terminal domain"/>
    <property type="match status" value="1"/>
</dbReference>
<comment type="subcellular location">
    <subcellularLocation>
        <location evidence="2">Membrane</location>
    </subcellularLocation>
</comment>
<evidence type="ECO:0000313" key="13">
    <source>
        <dbReference type="Proteomes" id="UP000198793"/>
    </source>
</evidence>
<feature type="coiled-coil region" evidence="7">
    <location>
        <begin position="502"/>
        <end position="536"/>
    </location>
</feature>
<evidence type="ECO:0000256" key="5">
    <source>
        <dbReference type="ARBA" id="ARBA00022679"/>
    </source>
</evidence>
<dbReference type="Pfam" id="PF02518">
    <property type="entry name" value="HATPase_c"/>
    <property type="match status" value="1"/>
</dbReference>
<dbReference type="EC" id="2.7.13.3" evidence="3"/>
<dbReference type="OrthoDB" id="7568856at2"/>
<dbReference type="InterPro" id="IPR004358">
    <property type="entry name" value="Sig_transdc_His_kin-like_C"/>
</dbReference>
<dbReference type="InterPro" id="IPR003661">
    <property type="entry name" value="HisK_dim/P_dom"/>
</dbReference>
<keyword evidence="6 12" id="KW-0418">Kinase</keyword>
<evidence type="ECO:0000256" key="8">
    <source>
        <dbReference type="SAM" id="MobiDB-lite"/>
    </source>
</evidence>